<reference evidence="3 4" key="1">
    <citation type="submission" date="2021-11" db="EMBL/GenBank/DDBJ databases">
        <title>Genomic of Niabella pedocola.</title>
        <authorList>
            <person name="Wu T."/>
        </authorList>
    </citation>
    <scope>NUCLEOTIDE SEQUENCE [LARGE SCALE GENOMIC DNA]</scope>
    <source>
        <strain evidence="3 4">JCM 31011</strain>
    </source>
</reference>
<proteinExistence type="predicted"/>
<dbReference type="EMBL" id="JAJNEC010000003">
    <property type="protein sequence ID" value="MCD2421435.1"/>
    <property type="molecule type" value="Genomic_DNA"/>
</dbReference>
<accession>A0ABS8PKN3</accession>
<dbReference type="PANTHER" id="PTHR30160:SF22">
    <property type="entry name" value="LIPOPOLYSACCHARIDE CORE BIOSYNTHESIS PROTEIN"/>
    <property type="match status" value="1"/>
</dbReference>
<dbReference type="InterPro" id="IPR002201">
    <property type="entry name" value="Glyco_trans_9"/>
</dbReference>
<evidence type="ECO:0000256" key="1">
    <source>
        <dbReference type="ARBA" id="ARBA00022676"/>
    </source>
</evidence>
<evidence type="ECO:0000313" key="3">
    <source>
        <dbReference type="EMBL" id="MCD2421435.1"/>
    </source>
</evidence>
<dbReference type="Proteomes" id="UP001199816">
    <property type="component" value="Unassembled WGS sequence"/>
</dbReference>
<organism evidence="3 4">
    <name type="scientific">Niabella pedocola</name>
    <dbReference type="NCBI Taxonomy" id="1752077"/>
    <lineage>
        <taxon>Bacteria</taxon>
        <taxon>Pseudomonadati</taxon>
        <taxon>Bacteroidota</taxon>
        <taxon>Chitinophagia</taxon>
        <taxon>Chitinophagales</taxon>
        <taxon>Chitinophagaceae</taxon>
        <taxon>Niabella</taxon>
    </lineage>
</organism>
<protein>
    <submittedName>
        <fullName evidence="3">Glycosyltransferase family 9 protein</fullName>
    </submittedName>
</protein>
<dbReference type="CDD" id="cd03789">
    <property type="entry name" value="GT9_LPS_heptosyltransferase"/>
    <property type="match status" value="1"/>
</dbReference>
<dbReference type="RefSeq" id="WP_231002341.1">
    <property type="nucleotide sequence ID" value="NZ_JAJNEC010000003.1"/>
</dbReference>
<dbReference type="Pfam" id="PF01075">
    <property type="entry name" value="Glyco_transf_9"/>
    <property type="match status" value="1"/>
</dbReference>
<name>A0ABS8PKN3_9BACT</name>
<evidence type="ECO:0000313" key="4">
    <source>
        <dbReference type="Proteomes" id="UP001199816"/>
    </source>
</evidence>
<keyword evidence="4" id="KW-1185">Reference proteome</keyword>
<sequence>MKATPKHILVFRFSALGDAAMTVPVLRLLLAQHPGLRVTMVSVPFHAPLFENIERLHFFGADIRKQYKGLRGLITLARRLKKDVPFDAVADLHNVLRTKIIRRFLGPVPIAVIDKGRSEKKELTRPHNKKLHPLKTTFQRYADVFGQLGVPVEISSQTSGISYQQSDISSQLSAVRHQVSAISSQTSDSGHQQCQIGIAPFAKHAAKMYPLEKMEQVVRLLQQDANHRIFLFGSKAEAPVLEQWAAGQPNIRVAAGRYTFAEELQLIAQMDVMLTMDSANMHLASLYGVPVVSIWGGTHPWLGFYGWGQDPENAVQTDLPCRPSSVFGNKLCPVHGEAGCMQEITPEQVYQKLSKFLHKKNN</sequence>
<dbReference type="SUPFAM" id="SSF53756">
    <property type="entry name" value="UDP-Glycosyltransferase/glycogen phosphorylase"/>
    <property type="match status" value="1"/>
</dbReference>
<keyword evidence="1" id="KW-0328">Glycosyltransferase</keyword>
<dbReference type="InterPro" id="IPR051199">
    <property type="entry name" value="LPS_LOS_Heptosyltrfase"/>
</dbReference>
<dbReference type="PANTHER" id="PTHR30160">
    <property type="entry name" value="TETRAACYLDISACCHARIDE 4'-KINASE-RELATED"/>
    <property type="match status" value="1"/>
</dbReference>
<comment type="caution">
    <text evidence="3">The sequence shown here is derived from an EMBL/GenBank/DDBJ whole genome shotgun (WGS) entry which is preliminary data.</text>
</comment>
<evidence type="ECO:0000256" key="2">
    <source>
        <dbReference type="ARBA" id="ARBA00022679"/>
    </source>
</evidence>
<keyword evidence="2" id="KW-0808">Transferase</keyword>
<dbReference type="Gene3D" id="3.40.50.2000">
    <property type="entry name" value="Glycogen Phosphorylase B"/>
    <property type="match status" value="2"/>
</dbReference>
<gene>
    <name evidence="3" type="ORF">LQ567_01590</name>
</gene>